<proteinExistence type="predicted"/>
<gene>
    <name evidence="1" type="ORF">GB2207_01247</name>
</gene>
<reference evidence="1 2" key="1">
    <citation type="submission" date="2006-03" db="EMBL/GenBank/DDBJ databases">
        <authorList>
            <person name="Giovannoni S.J."/>
            <person name="Cho J.-C."/>
            <person name="Ferriera S."/>
            <person name="Johnson J."/>
            <person name="Kravitz S."/>
            <person name="Halpern A."/>
            <person name="Remington K."/>
            <person name="Beeson K."/>
            <person name="Tran B."/>
            <person name="Rogers Y.-H."/>
            <person name="Friedman R."/>
            <person name="Venter J.C."/>
        </authorList>
    </citation>
    <scope>NUCLEOTIDE SEQUENCE [LARGE SCALE GENOMIC DNA]</scope>
    <source>
        <strain evidence="1 2">HTCC2207</strain>
    </source>
</reference>
<comment type="caution">
    <text evidence="1">The sequence shown here is derived from an EMBL/GenBank/DDBJ whole genome shotgun (WGS) entry which is preliminary data.</text>
</comment>
<evidence type="ECO:0000313" key="1">
    <source>
        <dbReference type="EMBL" id="EAS47387.1"/>
    </source>
</evidence>
<protein>
    <recommendedName>
        <fullName evidence="3">DUF1499 domain-containing protein</fullName>
    </recommendedName>
</protein>
<evidence type="ECO:0008006" key="3">
    <source>
        <dbReference type="Google" id="ProtNLM"/>
    </source>
</evidence>
<name>Q1YTV0_9GAMM</name>
<dbReference type="STRING" id="314287.GB2207_01247"/>
<organism evidence="1 2">
    <name type="scientific">gamma proteobacterium HTCC2207</name>
    <dbReference type="NCBI Taxonomy" id="314287"/>
    <lineage>
        <taxon>Bacteria</taxon>
        <taxon>Pseudomonadati</taxon>
        <taxon>Pseudomonadota</taxon>
        <taxon>Gammaproteobacteria</taxon>
        <taxon>Cellvibrionales</taxon>
        <taxon>Porticoccaceae</taxon>
        <taxon>SAR92 clade</taxon>
    </lineage>
</organism>
<dbReference type="EMBL" id="AAPI01000002">
    <property type="protein sequence ID" value="EAS47387.1"/>
    <property type="molecule type" value="Genomic_DNA"/>
</dbReference>
<dbReference type="InterPro" id="IPR010865">
    <property type="entry name" value="DUF1499"/>
</dbReference>
<sequence length="162" mass="18024">MVGIDGIRAPRIHDITTDTVNPPKFIFTREDEGFRENSLVYGADQLSAEQVTAIQREAYPDISTVTVQLAARKVYQKALFVGSLLGWKISSKDASILQFEAQTITPLFGFVDDIVVRIAALDEHSSTIDIRSVSRVGVTDLGANAKRIRLFFNKLEQELIIL</sequence>
<dbReference type="Pfam" id="PF07386">
    <property type="entry name" value="DUF1499"/>
    <property type="match status" value="1"/>
</dbReference>
<dbReference type="eggNOG" id="COG4446">
    <property type="taxonomic scope" value="Bacteria"/>
</dbReference>
<dbReference type="AlphaFoldDB" id="Q1YTV0"/>
<dbReference type="Proteomes" id="UP000005555">
    <property type="component" value="Unassembled WGS sequence"/>
</dbReference>
<evidence type="ECO:0000313" key="2">
    <source>
        <dbReference type="Proteomes" id="UP000005555"/>
    </source>
</evidence>
<accession>Q1YTV0</accession>
<dbReference type="HOGENOM" id="CLU_1633009_0_0_6"/>
<keyword evidence="2" id="KW-1185">Reference proteome</keyword>